<dbReference type="Proteomes" id="UP000001882">
    <property type="component" value="Chromosome"/>
</dbReference>
<gene>
    <name evidence="5" type="ordered locus">MCP_1232</name>
</gene>
<evidence type="ECO:0000256" key="2">
    <source>
        <dbReference type="ARBA" id="ARBA00022704"/>
    </source>
</evidence>
<evidence type="ECO:0000313" key="5">
    <source>
        <dbReference type="EMBL" id="BAI61304.1"/>
    </source>
</evidence>
<keyword evidence="2" id="KW-0789">Thiol protease inhibitor</keyword>
<dbReference type="eggNOG" id="arCOG03544">
    <property type="taxonomic scope" value="Archaea"/>
</dbReference>
<reference evidence="6" key="3">
    <citation type="journal article" date="2011" name="PLoS ONE">
        <title>Genome sequence of a mesophilic hydrogenotrophic methanogen Methanocella paludicola, the first cultivated representative of the order Methanocellales.</title>
        <authorList>
            <person name="Sakai S."/>
            <person name="Takaki Y."/>
            <person name="Shimamura S."/>
            <person name="Sekine M."/>
            <person name="Tajima T."/>
            <person name="Kosugi H."/>
            <person name="Ichikawa N."/>
            <person name="Tasumi E."/>
            <person name="Hiraki A.T."/>
            <person name="Shimizu A."/>
            <person name="Kato Y."/>
            <person name="Nishiko R."/>
            <person name="Mori K."/>
            <person name="Fujita N."/>
            <person name="Imachi H."/>
            <person name="Takai K."/>
        </authorList>
    </citation>
    <scope>NUCLEOTIDE SEQUENCE [LARGE SCALE GENOMIC DNA]</scope>
    <source>
        <strain evidence="6">DSM 17711 / JCM 13418 / NBRC 101707 / SANAE</strain>
    </source>
</reference>
<keyword evidence="6" id="KW-1185">Reference proteome</keyword>
<dbReference type="InParanoid" id="D1YXY2"/>
<sequence length="126" mass="13726">MMQPATSSFTNWSPSTTDNYGESSNGGTITVKLGDTIHLQLPARVDQGYIWNLTVTDGLNITSERVYTPQQISSLFSGSGLSKLEVTQEWDIKAVKPGTQVILGSYKSSAENGTYDKAYKLTVIVE</sequence>
<name>D1YXY2_METPS</name>
<dbReference type="STRING" id="304371.MCP_1232"/>
<feature type="region of interest" description="Disordered" evidence="3">
    <location>
        <begin position="1"/>
        <end position="23"/>
    </location>
</feature>
<dbReference type="GO" id="GO:0004869">
    <property type="term" value="F:cysteine-type endopeptidase inhibitor activity"/>
    <property type="evidence" value="ECO:0007669"/>
    <property type="project" value="UniProtKB-KW"/>
</dbReference>
<protein>
    <recommendedName>
        <fullName evidence="4">Proteinase inhibitor I42 chagasin domain-containing protein</fullName>
    </recommendedName>
</protein>
<dbReference type="SUPFAM" id="SSF141066">
    <property type="entry name" value="ICP-like"/>
    <property type="match status" value="1"/>
</dbReference>
<feature type="domain" description="Proteinase inhibitor I42 chagasin" evidence="4">
    <location>
        <begin position="30"/>
        <end position="123"/>
    </location>
</feature>
<evidence type="ECO:0000256" key="1">
    <source>
        <dbReference type="ARBA" id="ARBA00022690"/>
    </source>
</evidence>
<dbReference type="Pfam" id="PF09394">
    <property type="entry name" value="Inhibitor_I42"/>
    <property type="match status" value="1"/>
</dbReference>
<keyword evidence="1" id="KW-0646">Protease inhibitor</keyword>
<dbReference type="KEGG" id="mpd:MCP_1232"/>
<dbReference type="EMBL" id="AP011532">
    <property type="protein sequence ID" value="BAI61304.1"/>
    <property type="molecule type" value="Genomic_DNA"/>
</dbReference>
<evidence type="ECO:0000313" key="6">
    <source>
        <dbReference type="Proteomes" id="UP000001882"/>
    </source>
</evidence>
<organism evidence="5 6">
    <name type="scientific">Methanocella paludicola (strain DSM 17711 / JCM 13418 / NBRC 101707 / SANAE)</name>
    <dbReference type="NCBI Taxonomy" id="304371"/>
    <lineage>
        <taxon>Archaea</taxon>
        <taxon>Methanobacteriati</taxon>
        <taxon>Methanobacteriota</taxon>
        <taxon>Stenosarchaea group</taxon>
        <taxon>Methanomicrobia</taxon>
        <taxon>Methanocellales</taxon>
        <taxon>Methanocellaceae</taxon>
        <taxon>Methanocella</taxon>
    </lineage>
</organism>
<dbReference type="InterPro" id="IPR018990">
    <property type="entry name" value="Prot_inh_I42_chagasin"/>
</dbReference>
<reference evidence="5 6" key="1">
    <citation type="journal article" date="2007" name="Appl. Environ. Microbiol.">
        <title>Isolation of key methanogens for global methane emission from rice paddy fields: a novel isolate affiliated with the clone cluster rice cluster I.</title>
        <authorList>
            <person name="Sakai S."/>
            <person name="Imachi H."/>
            <person name="Sekiguchi Y."/>
            <person name="Ohashi A."/>
            <person name="Harada H."/>
            <person name="Kamagata Y."/>
        </authorList>
    </citation>
    <scope>NUCLEOTIDE SEQUENCE [LARGE SCALE GENOMIC DNA]</scope>
    <source>
        <strain evidence="6">DSM 17711 / JCM 13418 / NBRC 101707 / SANAE</strain>
    </source>
</reference>
<proteinExistence type="predicted"/>
<evidence type="ECO:0000256" key="3">
    <source>
        <dbReference type="SAM" id="MobiDB-lite"/>
    </source>
</evidence>
<dbReference type="AlphaFoldDB" id="D1YXY2"/>
<reference evidence="5 6" key="2">
    <citation type="journal article" date="2008" name="Int. J. Syst. Evol. Microbiol.">
        <title>Methanocella paludicola gen. nov., sp. nov., a methane-producing archaeon, the first isolate of the lineage 'Rice Cluster I', and proposal of the new archaeal order Methanocellales ord. nov.</title>
        <authorList>
            <person name="Sakai S."/>
            <person name="Imachi H."/>
            <person name="Hanada S."/>
            <person name="Ohashi A."/>
            <person name="Harada H."/>
            <person name="Kamagata Y."/>
        </authorList>
    </citation>
    <scope>NUCLEOTIDE SEQUENCE [LARGE SCALE GENOMIC DNA]</scope>
    <source>
        <strain evidence="6">DSM 17711 / JCM 13418 / NBRC 101707 / SANAE</strain>
    </source>
</reference>
<dbReference type="Gene3D" id="2.60.40.2020">
    <property type="match status" value="1"/>
</dbReference>
<evidence type="ECO:0000259" key="4">
    <source>
        <dbReference type="Pfam" id="PF09394"/>
    </source>
</evidence>
<accession>D1YXY2</accession>
<dbReference type="InterPro" id="IPR036331">
    <property type="entry name" value="Chagasin-like_sf"/>
</dbReference>